<keyword evidence="1" id="KW-1133">Transmembrane helix</keyword>
<evidence type="ECO:0000313" key="2">
    <source>
        <dbReference type="EMBL" id="SFU05480.1"/>
    </source>
</evidence>
<feature type="non-terminal residue" evidence="2">
    <location>
        <position position="100"/>
    </location>
</feature>
<evidence type="ECO:0000256" key="1">
    <source>
        <dbReference type="SAM" id="Phobius"/>
    </source>
</evidence>
<gene>
    <name evidence="2" type="ORF">SAMN05660657_05163</name>
</gene>
<keyword evidence="3" id="KW-1185">Reference proteome</keyword>
<evidence type="ECO:0000313" key="3">
    <source>
        <dbReference type="Proteomes" id="UP000199546"/>
    </source>
</evidence>
<keyword evidence="1" id="KW-0812">Transmembrane</keyword>
<dbReference type="EMBL" id="FPBA01000030">
    <property type="protein sequence ID" value="SFU05480.1"/>
    <property type="molecule type" value="Genomic_DNA"/>
</dbReference>
<sequence length="100" mass="10803">MRTGASRGAPDRVNLLNTDALTTDGLCMTRSSWQQRLVLGLVMLGVTSFLVIAPPVSTRAAAETSTVSTGRVLETGVEVFSLWRDWPVNELVLDRVVESG</sequence>
<name>A0A1I7D183_9ACTN</name>
<dbReference type="AlphaFoldDB" id="A0A1I7D183"/>
<accession>A0A1I7D183</accession>
<reference evidence="3" key="1">
    <citation type="submission" date="2016-10" db="EMBL/GenBank/DDBJ databases">
        <authorList>
            <person name="Varghese N."/>
            <person name="Submissions S."/>
        </authorList>
    </citation>
    <scope>NUCLEOTIDE SEQUENCE [LARGE SCALE GENOMIC DNA]</scope>
    <source>
        <strain evidence="3">DSM 46136</strain>
    </source>
</reference>
<organism evidence="2 3">
    <name type="scientific">Geodermatophilus amargosae</name>
    <dbReference type="NCBI Taxonomy" id="1296565"/>
    <lineage>
        <taxon>Bacteria</taxon>
        <taxon>Bacillati</taxon>
        <taxon>Actinomycetota</taxon>
        <taxon>Actinomycetes</taxon>
        <taxon>Geodermatophilales</taxon>
        <taxon>Geodermatophilaceae</taxon>
        <taxon>Geodermatophilus</taxon>
    </lineage>
</organism>
<keyword evidence="1" id="KW-0472">Membrane</keyword>
<dbReference type="RefSeq" id="WP_217644928.1">
    <property type="nucleotide sequence ID" value="NZ_FPBA01000030.1"/>
</dbReference>
<feature type="transmembrane region" description="Helical" evidence="1">
    <location>
        <begin position="37"/>
        <end position="56"/>
    </location>
</feature>
<proteinExistence type="predicted"/>
<protein>
    <submittedName>
        <fullName evidence="2">Uncharacterized protein</fullName>
    </submittedName>
</protein>
<dbReference type="Proteomes" id="UP000199546">
    <property type="component" value="Unassembled WGS sequence"/>
</dbReference>